<dbReference type="OrthoDB" id="10495259at2759"/>
<evidence type="ECO:0000256" key="1">
    <source>
        <dbReference type="SAM" id="MobiDB-lite"/>
    </source>
</evidence>
<feature type="region of interest" description="Disordered" evidence="1">
    <location>
        <begin position="1"/>
        <end position="33"/>
    </location>
</feature>
<dbReference type="AlphaFoldDB" id="A0A8T1VN05"/>
<accession>A0A8T1VN05</accession>
<gene>
    <name evidence="2" type="ORF">PHYPSEUDO_005818</name>
</gene>
<comment type="caution">
    <text evidence="2">The sequence shown here is derived from an EMBL/GenBank/DDBJ whole genome shotgun (WGS) entry which is preliminary data.</text>
</comment>
<feature type="region of interest" description="Disordered" evidence="1">
    <location>
        <begin position="188"/>
        <end position="220"/>
    </location>
</feature>
<sequence>MPPYDSSDLRHATITTAKPDDTPSMIISPTKTDPPFTVVPAELAPLRIRPRAVSDTAEPACTILTEQDPQEDIGPVIAYCLDQVISSIESHFEELDQAEVRALDEEFSADPPDTLSWSSPPIDYLWDFMPRPADISPTEAIIKDTLFRMVVMVERSYERLGLAAERYDEGSLTEDPYLVEAKYIITPPTPKSTNTPHTSSDPANAPGTSGPPVSKTPHSALGMRLRSGSARVAQGLTEMTTEQFPLIIIDDRRDEPKRGRCYHVRFLDGHEEWIPRQHLVDDDQAEPCDWVDWWYDDDEQQPKPYICYMKGLSEYYDYMTASEGGDCVVQAINALYKIAGHPPPLINQPNWEDFCFSNDVHADVGSP</sequence>
<organism evidence="2 3">
    <name type="scientific">Phytophthora pseudosyringae</name>
    <dbReference type="NCBI Taxonomy" id="221518"/>
    <lineage>
        <taxon>Eukaryota</taxon>
        <taxon>Sar</taxon>
        <taxon>Stramenopiles</taxon>
        <taxon>Oomycota</taxon>
        <taxon>Peronosporomycetes</taxon>
        <taxon>Peronosporales</taxon>
        <taxon>Peronosporaceae</taxon>
        <taxon>Phytophthora</taxon>
    </lineage>
</organism>
<protein>
    <recommendedName>
        <fullName evidence="4">Chromo domain-containing protein</fullName>
    </recommendedName>
</protein>
<dbReference type="Proteomes" id="UP000694044">
    <property type="component" value="Unassembled WGS sequence"/>
</dbReference>
<name>A0A8T1VN05_9STRA</name>
<evidence type="ECO:0000313" key="3">
    <source>
        <dbReference type="Proteomes" id="UP000694044"/>
    </source>
</evidence>
<proteinExistence type="predicted"/>
<evidence type="ECO:0000313" key="2">
    <source>
        <dbReference type="EMBL" id="KAG7381578.1"/>
    </source>
</evidence>
<evidence type="ECO:0008006" key="4">
    <source>
        <dbReference type="Google" id="ProtNLM"/>
    </source>
</evidence>
<reference evidence="2" key="1">
    <citation type="submission" date="2021-02" db="EMBL/GenBank/DDBJ databases">
        <authorList>
            <person name="Palmer J.M."/>
        </authorList>
    </citation>
    <scope>NUCLEOTIDE SEQUENCE</scope>
    <source>
        <strain evidence="2">SCRP734</strain>
    </source>
</reference>
<dbReference type="EMBL" id="JAGDFM010000239">
    <property type="protein sequence ID" value="KAG7381578.1"/>
    <property type="molecule type" value="Genomic_DNA"/>
</dbReference>
<feature type="compositionally biased region" description="Polar residues" evidence="1">
    <location>
        <begin position="191"/>
        <end position="202"/>
    </location>
</feature>
<keyword evidence="3" id="KW-1185">Reference proteome</keyword>